<dbReference type="EMBL" id="BGZK01001367">
    <property type="protein sequence ID" value="GBP78381.1"/>
    <property type="molecule type" value="Genomic_DNA"/>
</dbReference>
<dbReference type="AlphaFoldDB" id="A0A4C1YPJ0"/>
<evidence type="ECO:0000313" key="1">
    <source>
        <dbReference type="EMBL" id="GBP78381.1"/>
    </source>
</evidence>
<comment type="caution">
    <text evidence="1">The sequence shown here is derived from an EMBL/GenBank/DDBJ whole genome shotgun (WGS) entry which is preliminary data.</text>
</comment>
<name>A0A4C1YPJ0_EUMVA</name>
<sequence>MYYLLLLACHGNLKLIIYQKTLRLYKGKKNGQSFFFFASVRRARTLTPLDEPYAQRKGEGLHEDFCRKFHCALLRTLPSFICGNPQYIIRGGVSEGRQPAGVGARGAGRRSTFLVEWNNRKVTSRIHPRAISESDGRGPGAGGVFRGGRCSRGQRLSGRNYRLVRVRSLFAIGKFVFVESEDRPARRGGGRGGGTRSCRNQTATNYRSIDCC</sequence>
<accession>A0A4C1YPJ0</accession>
<protein>
    <submittedName>
        <fullName evidence="1">Uncharacterized protein</fullName>
    </submittedName>
</protein>
<evidence type="ECO:0000313" key="2">
    <source>
        <dbReference type="Proteomes" id="UP000299102"/>
    </source>
</evidence>
<dbReference type="Proteomes" id="UP000299102">
    <property type="component" value="Unassembled WGS sequence"/>
</dbReference>
<keyword evidence="2" id="KW-1185">Reference proteome</keyword>
<organism evidence="1 2">
    <name type="scientific">Eumeta variegata</name>
    <name type="common">Bagworm moth</name>
    <name type="synonym">Eumeta japonica</name>
    <dbReference type="NCBI Taxonomy" id="151549"/>
    <lineage>
        <taxon>Eukaryota</taxon>
        <taxon>Metazoa</taxon>
        <taxon>Ecdysozoa</taxon>
        <taxon>Arthropoda</taxon>
        <taxon>Hexapoda</taxon>
        <taxon>Insecta</taxon>
        <taxon>Pterygota</taxon>
        <taxon>Neoptera</taxon>
        <taxon>Endopterygota</taxon>
        <taxon>Lepidoptera</taxon>
        <taxon>Glossata</taxon>
        <taxon>Ditrysia</taxon>
        <taxon>Tineoidea</taxon>
        <taxon>Psychidae</taxon>
        <taxon>Oiketicinae</taxon>
        <taxon>Eumeta</taxon>
    </lineage>
</organism>
<gene>
    <name evidence="1" type="ORF">EVAR_25717_1</name>
</gene>
<proteinExistence type="predicted"/>
<reference evidence="1 2" key="1">
    <citation type="journal article" date="2019" name="Commun. Biol.">
        <title>The bagworm genome reveals a unique fibroin gene that provides high tensile strength.</title>
        <authorList>
            <person name="Kono N."/>
            <person name="Nakamura H."/>
            <person name="Ohtoshi R."/>
            <person name="Tomita M."/>
            <person name="Numata K."/>
            <person name="Arakawa K."/>
        </authorList>
    </citation>
    <scope>NUCLEOTIDE SEQUENCE [LARGE SCALE GENOMIC DNA]</scope>
</reference>